<organism evidence="4 7">
    <name type="scientific">Aliarcobacter cibarius</name>
    <dbReference type="NCBI Taxonomy" id="255507"/>
    <lineage>
        <taxon>Bacteria</taxon>
        <taxon>Pseudomonadati</taxon>
        <taxon>Campylobacterota</taxon>
        <taxon>Epsilonproteobacteria</taxon>
        <taxon>Campylobacterales</taxon>
        <taxon>Arcobacteraceae</taxon>
        <taxon>Aliarcobacter</taxon>
    </lineage>
</organism>
<reference evidence="4 7" key="2">
    <citation type="submission" date="2020-05" db="EMBL/GenBank/DDBJ databases">
        <title>Complete genome sequencing of Campylobacter and Arcobacter type strains.</title>
        <authorList>
            <person name="Miller W.G."/>
            <person name="Yee E."/>
        </authorList>
    </citation>
    <scope>NUCLEOTIDE SEQUENCE [LARGE SCALE GENOMIC DNA]</scope>
    <source>
        <strain evidence="4 7">LMG 21996</strain>
    </source>
</reference>
<accession>A0A5J6RHT8</accession>
<dbReference type="PANTHER" id="PTHR31223">
    <property type="entry name" value="LOG FAMILY PROTEIN YJL055W"/>
    <property type="match status" value="1"/>
</dbReference>
<dbReference type="Gene3D" id="3.40.50.450">
    <property type="match status" value="1"/>
</dbReference>
<dbReference type="OrthoDB" id="9801098at2"/>
<evidence type="ECO:0000256" key="3">
    <source>
        <dbReference type="RuleBase" id="RU363015"/>
    </source>
</evidence>
<evidence type="ECO:0000256" key="2">
    <source>
        <dbReference type="ARBA" id="ARBA00006763"/>
    </source>
</evidence>
<dbReference type="GO" id="GO:0008714">
    <property type="term" value="F:AMP nucleosidase activity"/>
    <property type="evidence" value="ECO:0007669"/>
    <property type="project" value="UniProtKB-EC"/>
</dbReference>
<dbReference type="KEGG" id="acib:ACBT_1075"/>
<keyword evidence="3" id="KW-0203">Cytokinin biosynthesis</keyword>
<evidence type="ECO:0000313" key="5">
    <source>
        <dbReference type="EMBL" id="TLS98513.1"/>
    </source>
</evidence>
<dbReference type="PANTHER" id="PTHR31223:SF70">
    <property type="entry name" value="LOG FAMILY PROTEIN YJL055W"/>
    <property type="match status" value="1"/>
</dbReference>
<dbReference type="GO" id="GO:0005829">
    <property type="term" value="C:cytosol"/>
    <property type="evidence" value="ECO:0007669"/>
    <property type="project" value="TreeGrafter"/>
</dbReference>
<keyword evidence="3" id="KW-0378">Hydrolase</keyword>
<dbReference type="GO" id="GO:0009691">
    <property type="term" value="P:cytokinin biosynthetic process"/>
    <property type="evidence" value="ECO:0007669"/>
    <property type="project" value="UniProtKB-UniRule"/>
</dbReference>
<dbReference type="Proteomes" id="UP000305417">
    <property type="component" value="Unassembled WGS sequence"/>
</dbReference>
<evidence type="ECO:0000313" key="6">
    <source>
        <dbReference type="Proteomes" id="UP000305417"/>
    </source>
</evidence>
<dbReference type="Proteomes" id="UP000509513">
    <property type="component" value="Chromosome"/>
</dbReference>
<evidence type="ECO:0000313" key="7">
    <source>
        <dbReference type="Proteomes" id="UP000509513"/>
    </source>
</evidence>
<dbReference type="Pfam" id="PF03641">
    <property type="entry name" value="Lysine_decarbox"/>
    <property type="match status" value="1"/>
</dbReference>
<evidence type="ECO:0000256" key="1">
    <source>
        <dbReference type="ARBA" id="ARBA00000274"/>
    </source>
</evidence>
<gene>
    <name evidence="4" type="ORF">ACBT_1075</name>
    <name evidence="5" type="ORF">FE247_07225</name>
</gene>
<dbReference type="EMBL" id="VBUC01000015">
    <property type="protein sequence ID" value="TLS98513.1"/>
    <property type="molecule type" value="Genomic_DNA"/>
</dbReference>
<sequence length="187" mass="21034">MNVAIYCGSAFGNGDIYQEMTIKLAHKLASENINIVYGGSKQGLMGIISNESLKLNNKVIGVITYDLAGKELENTNITTIYKVHTISERKTKMEELSDAFIALPGGYGTFDEIFDVISSAQIGYHQKPSIFFNINGYYDKLIDFLYSCVENGFIAKRFVDMLIVSDDIDEIIEKIKKYEAPKAKWEK</sequence>
<keyword evidence="6" id="KW-1185">Reference proteome</keyword>
<dbReference type="STRING" id="1442598.GCA_000522465_01163"/>
<comment type="catalytic activity">
    <reaction evidence="1">
        <text>AMP + H2O = D-ribose 5-phosphate + adenine</text>
        <dbReference type="Rhea" id="RHEA:20129"/>
        <dbReference type="ChEBI" id="CHEBI:15377"/>
        <dbReference type="ChEBI" id="CHEBI:16708"/>
        <dbReference type="ChEBI" id="CHEBI:78346"/>
        <dbReference type="ChEBI" id="CHEBI:456215"/>
        <dbReference type="EC" id="3.2.2.4"/>
    </reaction>
</comment>
<proteinExistence type="inferred from homology"/>
<dbReference type="NCBIfam" id="TIGR00730">
    <property type="entry name" value="Rossman fold protein, TIGR00730 family"/>
    <property type="match status" value="1"/>
</dbReference>
<dbReference type="InterPro" id="IPR005269">
    <property type="entry name" value="LOG"/>
</dbReference>
<dbReference type="InterPro" id="IPR031100">
    <property type="entry name" value="LOG_fam"/>
</dbReference>
<dbReference type="RefSeq" id="WP_024775282.1">
    <property type="nucleotide sequence ID" value="NZ_CP043857.1"/>
</dbReference>
<dbReference type="AlphaFoldDB" id="A0A5J6RHT8"/>
<comment type="similarity">
    <text evidence="2 3">Belongs to the LOG family.</text>
</comment>
<evidence type="ECO:0000313" key="4">
    <source>
        <dbReference type="EMBL" id="QKJ26987.1"/>
    </source>
</evidence>
<dbReference type="EC" id="3.2.2.n1" evidence="3"/>
<dbReference type="EMBL" id="CP054051">
    <property type="protein sequence ID" value="QKJ26987.1"/>
    <property type="molecule type" value="Genomic_DNA"/>
</dbReference>
<protein>
    <recommendedName>
        <fullName evidence="3">Cytokinin riboside 5'-monophosphate phosphoribohydrolase</fullName>
        <ecNumber evidence="3">3.2.2.n1</ecNumber>
    </recommendedName>
</protein>
<dbReference type="SUPFAM" id="SSF102405">
    <property type="entry name" value="MCP/YpsA-like"/>
    <property type="match status" value="1"/>
</dbReference>
<reference evidence="5 6" key="1">
    <citation type="submission" date="2019-05" db="EMBL/GenBank/DDBJ databases">
        <title>Arcobacter cibarius and Arcobacter thereius providing challenges in identification an antibiotic susceptibility and Quinolone resistance.</title>
        <authorList>
            <person name="Busch A."/>
            <person name="Hanel I."/>
            <person name="Hotzel H."/>
            <person name="Tomaso H."/>
        </authorList>
    </citation>
    <scope>NUCLEOTIDE SEQUENCE [LARGE SCALE GENOMIC DNA]</scope>
    <source>
        <strain evidence="5 6">16CS0831-2</strain>
    </source>
</reference>
<name>A0A5J6RHT8_9BACT</name>